<evidence type="ECO:0008006" key="3">
    <source>
        <dbReference type="Google" id="ProtNLM"/>
    </source>
</evidence>
<dbReference type="AlphaFoldDB" id="A0A2H0RDD1"/>
<protein>
    <recommendedName>
        <fullName evidence="3">EfeO-type cupredoxin-like domain-containing protein</fullName>
    </recommendedName>
</protein>
<organism evidence="1 2">
    <name type="scientific">Candidatus Vogelbacteria bacterium CG10_big_fil_rev_8_21_14_0_10_51_16</name>
    <dbReference type="NCBI Taxonomy" id="1975045"/>
    <lineage>
        <taxon>Bacteria</taxon>
        <taxon>Candidatus Vogeliibacteriota</taxon>
    </lineage>
</organism>
<gene>
    <name evidence="1" type="ORF">COV10_04505</name>
</gene>
<proteinExistence type="predicted"/>
<comment type="caution">
    <text evidence="1">The sequence shown here is derived from an EMBL/GenBank/DDBJ whole genome shotgun (WGS) entry which is preliminary data.</text>
</comment>
<dbReference type="Proteomes" id="UP000228767">
    <property type="component" value="Unassembled WGS sequence"/>
</dbReference>
<reference evidence="1 2" key="1">
    <citation type="submission" date="2017-09" db="EMBL/GenBank/DDBJ databases">
        <title>Depth-based differentiation of microbial function through sediment-hosted aquifers and enrichment of novel symbionts in the deep terrestrial subsurface.</title>
        <authorList>
            <person name="Probst A.J."/>
            <person name="Ladd B."/>
            <person name="Jarett J.K."/>
            <person name="Geller-Mcgrath D.E."/>
            <person name="Sieber C.M."/>
            <person name="Emerson J.B."/>
            <person name="Anantharaman K."/>
            <person name="Thomas B.C."/>
            <person name="Malmstrom R."/>
            <person name="Stieglmeier M."/>
            <person name="Klingl A."/>
            <person name="Woyke T."/>
            <person name="Ryan C.M."/>
            <person name="Banfield J.F."/>
        </authorList>
    </citation>
    <scope>NUCLEOTIDE SEQUENCE [LARGE SCALE GENOMIC DNA]</scope>
    <source>
        <strain evidence="1">CG10_big_fil_rev_8_21_14_0_10_51_16</strain>
    </source>
</reference>
<dbReference type="PANTHER" id="PTHR36507">
    <property type="entry name" value="BLL1555 PROTEIN"/>
    <property type="match status" value="1"/>
</dbReference>
<evidence type="ECO:0000313" key="2">
    <source>
        <dbReference type="Proteomes" id="UP000228767"/>
    </source>
</evidence>
<dbReference type="PANTHER" id="PTHR36507:SF1">
    <property type="entry name" value="BLL1555 PROTEIN"/>
    <property type="match status" value="1"/>
</dbReference>
<dbReference type="EMBL" id="PCYI01000029">
    <property type="protein sequence ID" value="PIR44487.1"/>
    <property type="molecule type" value="Genomic_DNA"/>
</dbReference>
<evidence type="ECO:0000313" key="1">
    <source>
        <dbReference type="EMBL" id="PIR44487.1"/>
    </source>
</evidence>
<dbReference type="SUPFAM" id="SSF49503">
    <property type="entry name" value="Cupredoxins"/>
    <property type="match status" value="1"/>
</dbReference>
<accession>A0A2H0RDD1</accession>
<name>A0A2H0RDD1_9BACT</name>
<dbReference type="InterPro" id="IPR052721">
    <property type="entry name" value="ET_Amicyanin"/>
</dbReference>
<dbReference type="InterPro" id="IPR008972">
    <property type="entry name" value="Cupredoxin"/>
</dbReference>
<dbReference type="Gene3D" id="2.60.40.420">
    <property type="entry name" value="Cupredoxins - blue copper proteins"/>
    <property type="match status" value="1"/>
</dbReference>
<sequence length="155" mass="16329">MRTTIIAVIVVVVLIALGLWFNANNQPEIQPLPEPLDATLSELPTGESNGVKLDGSADLEVTTENIGNHTITYSGSSFSLSSLEAKIGDTVTFVNNGSASLRVASNPHPVHSDHPEFDSGTLAPGSSWAFTFSKTGTYGFHNHLNPGAAGQITVR</sequence>